<sequence length="88" mass="9709">MLEVRMNASVPTDTGNALKKQPRLIVPAQTNHKLIYVFLQLHPSRGGGCYQFLEAEVPGLIQYGSNAGPNSSTFVFLFIRKGSQDSEK</sequence>
<organism evidence="1 2">
    <name type="scientific">Saguinus oedipus</name>
    <name type="common">Cotton-top tamarin</name>
    <name type="synonym">Oedipomidas oedipus</name>
    <dbReference type="NCBI Taxonomy" id="9490"/>
    <lineage>
        <taxon>Eukaryota</taxon>
        <taxon>Metazoa</taxon>
        <taxon>Chordata</taxon>
        <taxon>Craniata</taxon>
        <taxon>Vertebrata</taxon>
        <taxon>Euteleostomi</taxon>
        <taxon>Mammalia</taxon>
        <taxon>Eutheria</taxon>
        <taxon>Euarchontoglires</taxon>
        <taxon>Primates</taxon>
        <taxon>Haplorrhini</taxon>
        <taxon>Platyrrhini</taxon>
        <taxon>Cebidae</taxon>
        <taxon>Callitrichinae</taxon>
        <taxon>Saguinus</taxon>
    </lineage>
</organism>
<keyword evidence="2" id="KW-1185">Reference proteome</keyword>
<proteinExistence type="predicted"/>
<evidence type="ECO:0000313" key="1">
    <source>
        <dbReference type="EMBL" id="KAK2095741.1"/>
    </source>
</evidence>
<protein>
    <submittedName>
        <fullName evidence="1">Uncharacterized protein</fullName>
    </submittedName>
</protein>
<dbReference type="EMBL" id="JASSZA010000013">
    <property type="protein sequence ID" value="KAK2095741.1"/>
    <property type="molecule type" value="Genomic_DNA"/>
</dbReference>
<accession>A0ABQ9UFB9</accession>
<dbReference type="Proteomes" id="UP001266305">
    <property type="component" value="Unassembled WGS sequence"/>
</dbReference>
<gene>
    <name evidence="1" type="ORF">P7K49_027157</name>
</gene>
<comment type="caution">
    <text evidence="1">The sequence shown here is derived from an EMBL/GenBank/DDBJ whole genome shotgun (WGS) entry which is preliminary data.</text>
</comment>
<name>A0ABQ9UFB9_SAGOE</name>
<reference evidence="1 2" key="1">
    <citation type="submission" date="2023-05" db="EMBL/GenBank/DDBJ databases">
        <title>B98-5 Cell Line De Novo Hybrid Assembly: An Optical Mapping Approach.</title>
        <authorList>
            <person name="Kananen K."/>
            <person name="Auerbach J.A."/>
            <person name="Kautto E."/>
            <person name="Blachly J.S."/>
        </authorList>
    </citation>
    <scope>NUCLEOTIDE SEQUENCE [LARGE SCALE GENOMIC DNA]</scope>
    <source>
        <strain evidence="1">B95-8</strain>
        <tissue evidence="1">Cell line</tissue>
    </source>
</reference>
<evidence type="ECO:0000313" key="2">
    <source>
        <dbReference type="Proteomes" id="UP001266305"/>
    </source>
</evidence>